<proteinExistence type="predicted"/>
<dbReference type="EMBL" id="JAAPAO010000190">
    <property type="protein sequence ID" value="KAF4668450.1"/>
    <property type="molecule type" value="Genomic_DNA"/>
</dbReference>
<reference evidence="1 2" key="1">
    <citation type="submission" date="2020-04" db="EMBL/GenBank/DDBJ databases">
        <title>Perkinsus chesapeaki whole genome sequence.</title>
        <authorList>
            <person name="Bogema D.R."/>
        </authorList>
    </citation>
    <scope>NUCLEOTIDE SEQUENCE [LARGE SCALE GENOMIC DNA]</scope>
    <source>
        <strain evidence="1">ATCC PRA-425</strain>
    </source>
</reference>
<dbReference type="Proteomes" id="UP000591131">
    <property type="component" value="Unassembled WGS sequence"/>
</dbReference>
<evidence type="ECO:0000313" key="2">
    <source>
        <dbReference type="Proteomes" id="UP000591131"/>
    </source>
</evidence>
<dbReference type="AlphaFoldDB" id="A0A7J6MB82"/>
<name>A0A7J6MB82_PERCH</name>
<comment type="caution">
    <text evidence="1">The sequence shown here is derived from an EMBL/GenBank/DDBJ whole genome shotgun (WGS) entry which is preliminary data.</text>
</comment>
<sequence>MVGATDTEANIALGPPALGSYTVTGDFPFVPIKEIHILAKNRLLLTTILDEYWTDFTMTPDDMAILPKWTAQQIQKLMSKFSEYINRATLVGLDRATEGHAIAIRYTNGKEVYYSHSSSSP</sequence>
<evidence type="ECO:0000313" key="1">
    <source>
        <dbReference type="EMBL" id="KAF4668450.1"/>
    </source>
</evidence>
<keyword evidence="2" id="KW-1185">Reference proteome</keyword>
<gene>
    <name evidence="1" type="ORF">FOL47_003033</name>
</gene>
<protein>
    <submittedName>
        <fullName evidence="1">Uncharacterized protein</fullName>
    </submittedName>
</protein>
<organism evidence="1 2">
    <name type="scientific">Perkinsus chesapeaki</name>
    <name type="common">Clam parasite</name>
    <name type="synonym">Perkinsus andrewsi</name>
    <dbReference type="NCBI Taxonomy" id="330153"/>
    <lineage>
        <taxon>Eukaryota</taxon>
        <taxon>Sar</taxon>
        <taxon>Alveolata</taxon>
        <taxon>Perkinsozoa</taxon>
        <taxon>Perkinsea</taxon>
        <taxon>Perkinsida</taxon>
        <taxon>Perkinsidae</taxon>
        <taxon>Perkinsus</taxon>
    </lineage>
</organism>
<accession>A0A7J6MB82</accession>